<feature type="region of interest" description="Disordered" evidence="1">
    <location>
        <begin position="1"/>
        <end position="28"/>
    </location>
</feature>
<keyword evidence="4" id="KW-1185">Reference proteome</keyword>
<dbReference type="PROSITE" id="PS00198">
    <property type="entry name" value="4FE4S_FER_1"/>
    <property type="match status" value="1"/>
</dbReference>
<gene>
    <name evidence="3" type="ORF">BK009_11195</name>
</gene>
<sequence>MKTNEESTGTQGSEDDEGCGCGTESSDVDNGGCSCGCGGDYPDEFVVNNPSEPKTMADEDFIEKLEKYAHSIGITSIGYTKVPPELINEGNSILFPNAIVLTMEMDDDLIITDPGAEAQALNDAHYEKLGNMTYQIADYLRENGFAAESAHPYGGVVRFTPLAQEAGLGWVGQSGLLITPVSGPRQKVSAVFTSIENLPIKTDDEHSWITEYCNRCGKCIKACPENALIETETCCGGKETEFVEERCIGCSEGCTYCIEDCPFDEKDYTDIKNRFERMNAKLAQNKNKTT</sequence>
<dbReference type="Gene3D" id="3.30.70.20">
    <property type="match status" value="1"/>
</dbReference>
<dbReference type="GO" id="GO:0016491">
    <property type="term" value="F:oxidoreductase activity"/>
    <property type="evidence" value="ECO:0007669"/>
    <property type="project" value="UniProtKB-ARBA"/>
</dbReference>
<organism evidence="3 4">
    <name type="scientific">Methanobacterium subterraneum</name>
    <dbReference type="NCBI Taxonomy" id="59277"/>
    <lineage>
        <taxon>Archaea</taxon>
        <taxon>Methanobacteriati</taxon>
        <taxon>Methanobacteriota</taxon>
        <taxon>Methanomada group</taxon>
        <taxon>Methanobacteria</taxon>
        <taxon>Methanobacteriales</taxon>
        <taxon>Methanobacteriaceae</taxon>
        <taxon>Methanobacterium</taxon>
    </lineage>
</organism>
<dbReference type="EMBL" id="CP017768">
    <property type="protein sequence ID" value="AUB61543.1"/>
    <property type="molecule type" value="Genomic_DNA"/>
</dbReference>
<dbReference type="PROSITE" id="PS51379">
    <property type="entry name" value="4FE4S_FER_2"/>
    <property type="match status" value="2"/>
</dbReference>
<dbReference type="PANTHER" id="PTHR42827:SF1">
    <property type="entry name" value="IRON-SULFUR CLUSTER-BINDING PROTEIN"/>
    <property type="match status" value="1"/>
</dbReference>
<dbReference type="SUPFAM" id="SSF54862">
    <property type="entry name" value="4Fe-4S ferredoxins"/>
    <property type="match status" value="1"/>
</dbReference>
<evidence type="ECO:0000256" key="1">
    <source>
        <dbReference type="SAM" id="MobiDB-lite"/>
    </source>
</evidence>
<name>A0A2H4VTV6_9EURY</name>
<dbReference type="PANTHER" id="PTHR42827">
    <property type="entry name" value="IRON-SULFUR CLUSTER-BINDING PROTEIN-RELATED"/>
    <property type="match status" value="1"/>
</dbReference>
<feature type="domain" description="4Fe-4S ferredoxin-type" evidence="2">
    <location>
        <begin position="204"/>
        <end position="233"/>
    </location>
</feature>
<dbReference type="KEGG" id="msub:BK009_11195"/>
<feature type="domain" description="4Fe-4S ferredoxin-type" evidence="2">
    <location>
        <begin position="238"/>
        <end position="271"/>
    </location>
</feature>
<evidence type="ECO:0000259" key="2">
    <source>
        <dbReference type="PROSITE" id="PS51379"/>
    </source>
</evidence>
<dbReference type="AlphaFoldDB" id="A0A2H4VTV6"/>
<feature type="compositionally biased region" description="Polar residues" evidence="1">
    <location>
        <begin position="1"/>
        <end position="12"/>
    </location>
</feature>
<dbReference type="InterPro" id="IPR017896">
    <property type="entry name" value="4Fe4S_Fe-S-bd"/>
</dbReference>
<dbReference type="Pfam" id="PF00037">
    <property type="entry name" value="Fer4"/>
    <property type="match status" value="1"/>
</dbReference>
<accession>A0A2H4VTV6</accession>
<reference evidence="3 4" key="1">
    <citation type="submission" date="2016-10" db="EMBL/GenBank/DDBJ databases">
        <title>Comparative genomics between deep and shallow subseafloor isolates.</title>
        <authorList>
            <person name="Ishii S."/>
            <person name="Miller J.R."/>
            <person name="Sutton G."/>
            <person name="Suzuki S."/>
            <person name="Methe B."/>
            <person name="Inagaki F."/>
            <person name="Imachi H."/>
        </authorList>
    </citation>
    <scope>NUCLEOTIDE SEQUENCE [LARGE SCALE GENOMIC DNA]</scope>
    <source>
        <strain evidence="3 4">A8p</strain>
    </source>
</reference>
<dbReference type="Proteomes" id="UP000232631">
    <property type="component" value="Chromosome"/>
</dbReference>
<evidence type="ECO:0000313" key="4">
    <source>
        <dbReference type="Proteomes" id="UP000232631"/>
    </source>
</evidence>
<proteinExistence type="predicted"/>
<evidence type="ECO:0000313" key="3">
    <source>
        <dbReference type="EMBL" id="AUB61543.1"/>
    </source>
</evidence>
<protein>
    <recommendedName>
        <fullName evidence="2">4Fe-4S ferredoxin-type domain-containing protein</fullName>
    </recommendedName>
</protein>
<dbReference type="InterPro" id="IPR017900">
    <property type="entry name" value="4Fe4S_Fe_S_CS"/>
</dbReference>